<evidence type="ECO:0000313" key="1">
    <source>
        <dbReference type="EMBL" id="AJD83138.1"/>
    </source>
</evidence>
<dbReference type="RefSeq" id="YP_009126404.1">
    <property type="nucleotide sequence ID" value="NC_026608.1"/>
</dbReference>
<reference evidence="1 2" key="2">
    <citation type="journal article" date="2015" name="Stand. Genomic Sci.">
        <title>Complete genome sequence of Paracoccus marcusii phage vB_PmaS-R3 isolated from the South China Sea.</title>
        <authorList>
            <person name="Xu Y."/>
            <person name="Zhang R."/>
            <person name="Jiao N."/>
        </authorList>
    </citation>
    <scope>NUCLEOTIDE SEQUENCE [LARGE SCALE GENOMIC DNA]</scope>
</reference>
<evidence type="ECO:0000313" key="2">
    <source>
        <dbReference type="Proteomes" id="UP000031732"/>
    </source>
</evidence>
<organism evidence="1 2">
    <name type="scientific">Paracoccus phage vB_PmaS-R3</name>
    <dbReference type="NCBI Taxonomy" id="2494563"/>
    <lineage>
        <taxon>Viruses</taxon>
        <taxon>Duplodnaviria</taxon>
        <taxon>Heunggongvirae</taxon>
        <taxon>Uroviricota</taxon>
        <taxon>Caudoviricetes</taxon>
        <taxon>Zhuquevirus</taxon>
        <taxon>Zhuquevirus R3</taxon>
    </lineage>
</organism>
<dbReference type="GeneID" id="23681298"/>
<dbReference type="KEGG" id="vg:23681298"/>
<name>A0A0B5A2H8_9CAUD</name>
<protein>
    <submittedName>
        <fullName evidence="1">Uncharacterized protein</fullName>
    </submittedName>
</protein>
<dbReference type="EMBL" id="KP162168">
    <property type="protein sequence ID" value="AJD83138.1"/>
    <property type="molecule type" value="Genomic_DNA"/>
</dbReference>
<proteinExistence type="predicted"/>
<dbReference type="Proteomes" id="UP000031732">
    <property type="component" value="Genome"/>
</dbReference>
<reference evidence="2" key="1">
    <citation type="submission" date="2014-11" db="EMBL/GenBank/DDBJ databases">
        <title>Complete genome sequence of Paracoccus marcusii phage vB_PmaS_IMEP1 isolated from the South China Sea.</title>
        <authorList>
            <person name="Xu Y."/>
            <person name="Zhang R."/>
            <person name="Jiao N."/>
        </authorList>
    </citation>
    <scope>NUCLEOTIDE SEQUENCE [LARGE SCALE GENOMIC DNA]</scope>
</reference>
<keyword evidence="2" id="KW-1185">Reference proteome</keyword>
<sequence>MKGTDPMTKQHERTQHMTTRPVSAVSYFLPEDSYLPGMTRPHTYAGWHAYWKAEAPNGQSMTAIVAGPYDSREDALAALYRPVDEILAHKEAVKAAYDAR</sequence>
<accession>A0A0B5A2H8</accession>